<dbReference type="InterPro" id="IPR050612">
    <property type="entry name" value="Prok_Mopterin_Oxidored"/>
</dbReference>
<proteinExistence type="inferred from homology"/>
<dbReference type="HOGENOM" id="CLU_000422_13_3_0"/>
<evidence type="ECO:0000256" key="5">
    <source>
        <dbReference type="ARBA" id="ARBA00022723"/>
    </source>
</evidence>
<dbReference type="eggNOG" id="COG0243">
    <property type="taxonomic scope" value="Bacteria"/>
</dbReference>
<dbReference type="InterPro" id="IPR006657">
    <property type="entry name" value="MoPterin_dinucl-bd_dom"/>
</dbReference>
<dbReference type="AlphaFoldDB" id="D4H8U3"/>
<dbReference type="InterPro" id="IPR009010">
    <property type="entry name" value="Asp_de-COase-like_dom_sf"/>
</dbReference>
<comment type="cofactor">
    <cofactor evidence="1">
        <name>Mo-bis(molybdopterin guanine dinucleotide)</name>
        <dbReference type="ChEBI" id="CHEBI:60539"/>
    </cofactor>
</comment>
<dbReference type="Gene3D" id="3.40.228.10">
    <property type="entry name" value="Dimethylsulfoxide Reductase, domain 2"/>
    <property type="match status" value="1"/>
</dbReference>
<evidence type="ECO:0000256" key="8">
    <source>
        <dbReference type="ARBA" id="ARBA00023004"/>
    </source>
</evidence>
<dbReference type="SUPFAM" id="SSF50692">
    <property type="entry name" value="ADC-like"/>
    <property type="match status" value="1"/>
</dbReference>
<dbReference type="InterPro" id="IPR006311">
    <property type="entry name" value="TAT_signal"/>
</dbReference>
<dbReference type="SMART" id="SM00926">
    <property type="entry name" value="Molybdop_Fe4S4"/>
    <property type="match status" value="1"/>
</dbReference>
<evidence type="ECO:0000256" key="9">
    <source>
        <dbReference type="ARBA" id="ARBA00023014"/>
    </source>
</evidence>
<dbReference type="SUPFAM" id="SSF53706">
    <property type="entry name" value="Formate dehydrogenase/DMSO reductase, domains 1-3"/>
    <property type="match status" value="1"/>
</dbReference>
<keyword evidence="5" id="KW-0479">Metal-binding</keyword>
<dbReference type="STRING" id="522772.Dacet_1678"/>
<dbReference type="PROSITE" id="PS51669">
    <property type="entry name" value="4FE4S_MOW_BIS_MGD"/>
    <property type="match status" value="1"/>
</dbReference>
<evidence type="ECO:0000256" key="1">
    <source>
        <dbReference type="ARBA" id="ARBA00001942"/>
    </source>
</evidence>
<dbReference type="PaxDb" id="522772-Dacet_1678"/>
<dbReference type="RefSeq" id="WP_013010953.1">
    <property type="nucleotide sequence ID" value="NC_013943.1"/>
</dbReference>
<accession>D4H8U3</accession>
<evidence type="ECO:0000259" key="11">
    <source>
        <dbReference type="PROSITE" id="PS51669"/>
    </source>
</evidence>
<dbReference type="PANTHER" id="PTHR43742:SF9">
    <property type="entry name" value="TETRATHIONATE REDUCTASE SUBUNIT A"/>
    <property type="match status" value="1"/>
</dbReference>
<dbReference type="GO" id="GO:0016491">
    <property type="term" value="F:oxidoreductase activity"/>
    <property type="evidence" value="ECO:0007669"/>
    <property type="project" value="UniProtKB-KW"/>
</dbReference>
<dbReference type="Gene3D" id="3.40.50.740">
    <property type="match status" value="1"/>
</dbReference>
<dbReference type="Proteomes" id="UP000002012">
    <property type="component" value="Chromosome"/>
</dbReference>
<evidence type="ECO:0000256" key="6">
    <source>
        <dbReference type="ARBA" id="ARBA00022729"/>
    </source>
</evidence>
<keyword evidence="9" id="KW-0411">Iron-sulfur</keyword>
<dbReference type="Pfam" id="PF00384">
    <property type="entry name" value="Molybdopterin"/>
    <property type="match status" value="1"/>
</dbReference>
<dbReference type="Gene3D" id="2.40.40.20">
    <property type="match status" value="1"/>
</dbReference>
<dbReference type="InterPro" id="IPR006655">
    <property type="entry name" value="Mopterin_OxRdtase_prok_CS"/>
</dbReference>
<dbReference type="InParanoid" id="D4H8U3"/>
<dbReference type="PANTHER" id="PTHR43742">
    <property type="entry name" value="TRIMETHYLAMINE-N-OXIDE REDUCTASE"/>
    <property type="match status" value="1"/>
</dbReference>
<keyword evidence="6 10" id="KW-0732">Signal</keyword>
<dbReference type="InterPro" id="IPR006963">
    <property type="entry name" value="Mopterin_OxRdtase_4Fe-4S_dom"/>
</dbReference>
<name>D4H8U3_DENA2</name>
<keyword evidence="4" id="KW-0500">Molybdenum</keyword>
<dbReference type="PROSITE" id="PS00932">
    <property type="entry name" value="MOLYBDOPTERIN_PROK_3"/>
    <property type="match status" value="1"/>
</dbReference>
<feature type="domain" description="4Fe-4S Mo/W bis-MGD-type" evidence="11">
    <location>
        <begin position="52"/>
        <end position="108"/>
    </location>
</feature>
<evidence type="ECO:0000256" key="2">
    <source>
        <dbReference type="ARBA" id="ARBA00010312"/>
    </source>
</evidence>
<feature type="signal peptide" evidence="10">
    <location>
        <begin position="1"/>
        <end position="22"/>
    </location>
</feature>
<sequence precursor="true">MKLSGMSLSRRRFLAASGGAVAAGVFAANLTTFKAVASSGHDAPAPTGEKGEKHIASSCEMCVNKCGFFAHVVDGKIKKLNPNPKFFKSRAMLCARGNAGAEEPYNHERLTTPLVRVGERGEGKWKKISYEEAFKMLAEKLAEHKVKNQNRSSVLFASSEGFQEHMFHYLVQSYGSLNTVRHPTLCLSSVIQGWSSVFGVFPDADMHNAMFAIMFGSNRAEAIVTPDSIDIQKNRPKGQQIVYLDPRYTATAAKADKWYPVKPGTDLAFVLALINVIISENLHDEAFVNEYTHGFEELKAHVKQYTPEWAENECEIPASEIYWTAREFAKYAPRSIAYPGRRTSWYVNDVYFRRACAILSAICGCWDTEGGICPKSPVPIKKYDVLFPYYEQAESRIDVASYGAFANNLPDDERSSSGLPKDSCTYLSEKDGSWTRLRDAVLREDPYKVDAMVIYKQNFIEAVPNRKKTMQMIDKMEFICAIDIQMTEAAYYADLVIPESTYLERWDVVHSLSGIWPIATFRQAVVEPVFKTKSMFDIAQGVVNEMVKIPELWDDADEFEVDDFKDEIVDGILNKPIQDYIKYQLSGHPGAYEQMLKEGVFYLSDKPTYGNTRKPGYRFKTRTGKIELLNVKYVAEGLDGLPTYRAPRQPEPGKYRFILGRHAWNTHTGTQNNGFLWEIQKENTLWLNSAEAKKLNIVDGDRVKVTSSVGEQELAAYVTEKIRPDCVFYAHGFGRLSPQLSHVYNKGASQAEILEDYIEPISGNAALHETFVTITKA</sequence>
<dbReference type="PROSITE" id="PS51318">
    <property type="entry name" value="TAT"/>
    <property type="match status" value="1"/>
</dbReference>
<evidence type="ECO:0000313" key="13">
    <source>
        <dbReference type="Proteomes" id="UP000002012"/>
    </source>
</evidence>
<evidence type="ECO:0000256" key="10">
    <source>
        <dbReference type="SAM" id="SignalP"/>
    </source>
</evidence>
<dbReference type="KEGG" id="dap:Dacet_1678"/>
<evidence type="ECO:0000313" key="12">
    <source>
        <dbReference type="EMBL" id="ADD68442.1"/>
    </source>
</evidence>
<gene>
    <name evidence="12" type="ordered locus">Dacet_1678</name>
</gene>
<dbReference type="OrthoDB" id="9803192at2"/>
<protein>
    <submittedName>
        <fullName evidence="12">Molybdopterin oxidoreductase</fullName>
    </submittedName>
</protein>
<dbReference type="InterPro" id="IPR006656">
    <property type="entry name" value="Mopterin_OxRdtase"/>
</dbReference>
<evidence type="ECO:0000256" key="7">
    <source>
        <dbReference type="ARBA" id="ARBA00023002"/>
    </source>
</evidence>
<dbReference type="Gene3D" id="2.20.25.90">
    <property type="entry name" value="ADC-like domains"/>
    <property type="match status" value="1"/>
</dbReference>
<dbReference type="EMBL" id="CP001968">
    <property type="protein sequence ID" value="ADD68442.1"/>
    <property type="molecule type" value="Genomic_DNA"/>
</dbReference>
<comment type="similarity">
    <text evidence="2">Belongs to the prokaryotic molybdopterin-containing oxidoreductase family.</text>
</comment>
<keyword evidence="7" id="KW-0560">Oxidoreductase</keyword>
<dbReference type="GO" id="GO:0046872">
    <property type="term" value="F:metal ion binding"/>
    <property type="evidence" value="ECO:0007669"/>
    <property type="project" value="UniProtKB-KW"/>
</dbReference>
<keyword evidence="3" id="KW-0004">4Fe-4S</keyword>
<keyword evidence="13" id="KW-1185">Reference proteome</keyword>
<dbReference type="Pfam" id="PF04879">
    <property type="entry name" value="Molybdop_Fe4S4"/>
    <property type="match status" value="1"/>
</dbReference>
<dbReference type="GO" id="GO:0043546">
    <property type="term" value="F:molybdopterin cofactor binding"/>
    <property type="evidence" value="ECO:0007669"/>
    <property type="project" value="InterPro"/>
</dbReference>
<dbReference type="CDD" id="cd02778">
    <property type="entry name" value="MopB_CT_Thiosulfate-R-like"/>
    <property type="match status" value="1"/>
</dbReference>
<dbReference type="GO" id="GO:0051539">
    <property type="term" value="F:4 iron, 4 sulfur cluster binding"/>
    <property type="evidence" value="ECO:0007669"/>
    <property type="project" value="UniProtKB-KW"/>
</dbReference>
<keyword evidence="8" id="KW-0408">Iron</keyword>
<dbReference type="Pfam" id="PF01568">
    <property type="entry name" value="Molydop_binding"/>
    <property type="match status" value="1"/>
</dbReference>
<reference evidence="12 13" key="1">
    <citation type="journal article" date="2010" name="Stand. Genomic Sci.">
        <title>Complete genome sequence of Denitrovibrio acetiphilus type strain (N2460).</title>
        <authorList>
            <person name="Kiss H."/>
            <person name="Lang E."/>
            <person name="Lapidus A."/>
            <person name="Copeland A."/>
            <person name="Nolan M."/>
            <person name="Glavina Del Rio T."/>
            <person name="Chen F."/>
            <person name="Lucas S."/>
            <person name="Tice H."/>
            <person name="Cheng J.F."/>
            <person name="Han C."/>
            <person name="Goodwin L."/>
            <person name="Pitluck S."/>
            <person name="Liolios K."/>
            <person name="Pati A."/>
            <person name="Ivanova N."/>
            <person name="Mavromatis K."/>
            <person name="Chen A."/>
            <person name="Palaniappan K."/>
            <person name="Land M."/>
            <person name="Hauser L."/>
            <person name="Chang Y.J."/>
            <person name="Jeffries C.D."/>
            <person name="Detter J.C."/>
            <person name="Brettin T."/>
            <person name="Spring S."/>
            <person name="Rohde M."/>
            <person name="Goker M."/>
            <person name="Woyke T."/>
            <person name="Bristow J."/>
            <person name="Eisen J.A."/>
            <person name="Markowitz V."/>
            <person name="Hugenholtz P."/>
            <person name="Kyrpides N.C."/>
            <person name="Klenk H.P."/>
        </authorList>
    </citation>
    <scope>NUCLEOTIDE SEQUENCE [LARGE SCALE GENOMIC DNA]</scope>
    <source>
        <strain evidence="13">DSM 12809 / NBRC 114555 / N2460</strain>
    </source>
</reference>
<evidence type="ECO:0000256" key="3">
    <source>
        <dbReference type="ARBA" id="ARBA00022485"/>
    </source>
</evidence>
<evidence type="ECO:0000256" key="4">
    <source>
        <dbReference type="ARBA" id="ARBA00022505"/>
    </source>
</evidence>
<feature type="chain" id="PRO_5003058063" evidence="10">
    <location>
        <begin position="23"/>
        <end position="777"/>
    </location>
</feature>
<organism evidence="12 13">
    <name type="scientific">Denitrovibrio acetiphilus (strain DSM 12809 / NBRC 114555 / N2460)</name>
    <dbReference type="NCBI Taxonomy" id="522772"/>
    <lineage>
        <taxon>Bacteria</taxon>
        <taxon>Pseudomonadati</taxon>
        <taxon>Deferribacterota</taxon>
        <taxon>Deferribacteres</taxon>
        <taxon>Deferribacterales</taxon>
        <taxon>Geovibrionaceae</taxon>
        <taxon>Denitrovibrio</taxon>
    </lineage>
</organism>